<feature type="non-terminal residue" evidence="1">
    <location>
        <position position="1"/>
    </location>
</feature>
<dbReference type="SUPFAM" id="SSF46785">
    <property type="entry name" value="Winged helix' DNA-binding domain"/>
    <property type="match status" value="1"/>
</dbReference>
<reference evidence="1 2" key="1">
    <citation type="submission" date="2018-10" db="EMBL/GenBank/DDBJ databases">
        <title>Co-occurring genomic capacity for anaerobic methane metabolism and dissimilatory sulfite reduction discovered in the Korarchaeota.</title>
        <authorList>
            <person name="Mckay L.J."/>
            <person name="Dlakic M."/>
            <person name="Fields M.W."/>
            <person name="Delmont T.O."/>
            <person name="Eren A.M."/>
            <person name="Jay Z.J."/>
            <person name="Klingelsmith K.B."/>
            <person name="Rusch D.B."/>
            <person name="Inskeep W.P."/>
        </authorList>
    </citation>
    <scope>NUCLEOTIDE SEQUENCE [LARGE SCALE GENOMIC DNA]</scope>
    <source>
        <strain evidence="1 2">MDKW</strain>
    </source>
</reference>
<sequence>GFLSVGLTRAQLELLKFMEPGNSYTPSDLASVVRRDRSTVYRSLLALYRKGLLDKNENKYTISKLGELLKSNV</sequence>
<evidence type="ECO:0000313" key="1">
    <source>
        <dbReference type="EMBL" id="RSN72528.1"/>
    </source>
</evidence>
<protein>
    <submittedName>
        <fullName evidence="1">ArsR family transcriptional regulator</fullName>
    </submittedName>
</protein>
<dbReference type="InterPro" id="IPR036390">
    <property type="entry name" value="WH_DNA-bd_sf"/>
</dbReference>
<evidence type="ECO:0000313" key="2">
    <source>
        <dbReference type="Proteomes" id="UP000277582"/>
    </source>
</evidence>
<dbReference type="AlphaFoldDB" id="A0A3R9QUM4"/>
<dbReference type="RefSeq" id="WP_125672463.1">
    <property type="nucleotide sequence ID" value="NZ_RCOS01000147.1"/>
</dbReference>
<dbReference type="Proteomes" id="UP000277582">
    <property type="component" value="Unassembled WGS sequence"/>
</dbReference>
<accession>A0A3R9QUM4</accession>
<dbReference type="InterPro" id="IPR036388">
    <property type="entry name" value="WH-like_DNA-bd_sf"/>
</dbReference>
<comment type="caution">
    <text evidence="1">The sequence shown here is derived from an EMBL/GenBank/DDBJ whole genome shotgun (WGS) entry which is preliminary data.</text>
</comment>
<keyword evidence="2" id="KW-1185">Reference proteome</keyword>
<organism evidence="1 2">
    <name type="scientific">Candidatus Methanodesulfokora washburnensis</name>
    <dbReference type="NCBI Taxonomy" id="2478471"/>
    <lineage>
        <taxon>Archaea</taxon>
        <taxon>Thermoproteota</taxon>
        <taxon>Candidatus Korarchaeia</taxon>
        <taxon>Candidatus Korarchaeia incertae sedis</taxon>
        <taxon>Candidatus Methanodesulfokora</taxon>
    </lineage>
</organism>
<dbReference type="EMBL" id="RCOS01000147">
    <property type="protein sequence ID" value="RSN72528.1"/>
    <property type="molecule type" value="Genomic_DNA"/>
</dbReference>
<proteinExistence type="predicted"/>
<name>A0A3R9QUM4_9CREN</name>
<gene>
    <name evidence="1" type="ORF">D6D85_13430</name>
</gene>
<dbReference type="Gene3D" id="1.10.10.10">
    <property type="entry name" value="Winged helix-like DNA-binding domain superfamily/Winged helix DNA-binding domain"/>
    <property type="match status" value="1"/>
</dbReference>